<protein>
    <submittedName>
        <fullName evidence="2">Uncharacterized protein</fullName>
    </submittedName>
</protein>
<reference evidence="2" key="2">
    <citation type="journal article" date="2015" name="Fish Shellfish Immunol.">
        <title>Early steps in the European eel (Anguilla anguilla)-Vibrio vulnificus interaction in the gills: Role of the RtxA13 toxin.</title>
        <authorList>
            <person name="Callol A."/>
            <person name="Pajuelo D."/>
            <person name="Ebbesson L."/>
            <person name="Teles M."/>
            <person name="MacKenzie S."/>
            <person name="Amaro C."/>
        </authorList>
    </citation>
    <scope>NUCLEOTIDE SEQUENCE</scope>
</reference>
<keyword evidence="1" id="KW-0472">Membrane</keyword>
<dbReference type="EMBL" id="GBXM01102092">
    <property type="protein sequence ID" value="JAH06485.1"/>
    <property type="molecule type" value="Transcribed_RNA"/>
</dbReference>
<proteinExistence type="predicted"/>
<evidence type="ECO:0000256" key="1">
    <source>
        <dbReference type="SAM" id="Phobius"/>
    </source>
</evidence>
<dbReference type="AlphaFoldDB" id="A0A0E9PQY2"/>
<accession>A0A0E9PQY2</accession>
<organism evidence="2">
    <name type="scientific">Anguilla anguilla</name>
    <name type="common">European freshwater eel</name>
    <name type="synonym">Muraena anguilla</name>
    <dbReference type="NCBI Taxonomy" id="7936"/>
    <lineage>
        <taxon>Eukaryota</taxon>
        <taxon>Metazoa</taxon>
        <taxon>Chordata</taxon>
        <taxon>Craniata</taxon>
        <taxon>Vertebrata</taxon>
        <taxon>Euteleostomi</taxon>
        <taxon>Actinopterygii</taxon>
        <taxon>Neopterygii</taxon>
        <taxon>Teleostei</taxon>
        <taxon>Anguilliformes</taxon>
        <taxon>Anguillidae</taxon>
        <taxon>Anguilla</taxon>
    </lineage>
</organism>
<name>A0A0E9PQY2_ANGAN</name>
<evidence type="ECO:0000313" key="2">
    <source>
        <dbReference type="EMBL" id="JAH06485.1"/>
    </source>
</evidence>
<keyword evidence="1" id="KW-1133">Transmembrane helix</keyword>
<reference evidence="2" key="1">
    <citation type="submission" date="2014-11" db="EMBL/GenBank/DDBJ databases">
        <authorList>
            <person name="Amaro Gonzalez C."/>
        </authorList>
    </citation>
    <scope>NUCLEOTIDE SEQUENCE</scope>
</reference>
<feature type="transmembrane region" description="Helical" evidence="1">
    <location>
        <begin position="12"/>
        <end position="32"/>
    </location>
</feature>
<sequence length="37" mass="4416">MNKASTITHRVNVLMLCVKICFAFISCFYFQIQRMEE</sequence>
<keyword evidence="1" id="KW-0812">Transmembrane</keyword>